<evidence type="ECO:0000313" key="6">
    <source>
        <dbReference type="Proteomes" id="UP001589568"/>
    </source>
</evidence>
<evidence type="ECO:0000313" key="5">
    <source>
        <dbReference type="EMBL" id="MFB9476112.1"/>
    </source>
</evidence>
<feature type="chain" id="PRO_5045100931" evidence="4">
    <location>
        <begin position="31"/>
        <end position="373"/>
    </location>
</feature>
<proteinExistence type="predicted"/>
<evidence type="ECO:0000256" key="4">
    <source>
        <dbReference type="SAM" id="SignalP"/>
    </source>
</evidence>
<dbReference type="InterPro" id="IPR023346">
    <property type="entry name" value="Lysozyme-like_dom_sf"/>
</dbReference>
<protein>
    <submittedName>
        <fullName evidence="5">Uncharacterized protein</fullName>
    </submittedName>
</protein>
<sequence length="373" mass="39216">MRSRRRLTYAALAGVIALGGTGLTVGVATAQLGDDDPDLTMVEEAAVTKDSLLATADDTDSGASADPGAPADSADSTDSADSDEVSVADEGDDAEETTETDADAGTDSDADADSGTGVDSGSDDAEVSDETDDAEETGASEKAGQTIAEVESDEVEDTATTQTADDPTRCPFTVTYKGSVRQMLIKREGGVRTKAYDAGERTRSGKSRNIVTIGIGFNMSRGDARTIINRILSETSPQSKQADIKSGKAFDDLKAGVTELTDEQVTMLFEVTYEEAKDMVTRRGIESFDKLPRAVQAALIDVAYMRPGNINDIADEVNAATQAALAEKQPLTEADYEAAAKRLETFGAIAAKRGQGGNKIRFSEDAAMLRNKC</sequence>
<comment type="caution">
    <text evidence="5">The sequence shown here is derived from an EMBL/GenBank/DDBJ whole genome shotgun (WGS) entry which is preliminary data.</text>
</comment>
<dbReference type="RefSeq" id="WP_379484945.1">
    <property type="nucleotide sequence ID" value="NZ_JBHMCF010000046.1"/>
</dbReference>
<keyword evidence="6" id="KW-1185">Reference proteome</keyword>
<dbReference type="PROSITE" id="PS51318">
    <property type="entry name" value="TAT"/>
    <property type="match status" value="1"/>
</dbReference>
<keyword evidence="4" id="KW-0732">Signal</keyword>
<dbReference type="SUPFAM" id="SSF53955">
    <property type="entry name" value="Lysozyme-like"/>
    <property type="match status" value="1"/>
</dbReference>
<feature type="compositionally biased region" description="Acidic residues" evidence="3">
    <location>
        <begin position="121"/>
        <end position="138"/>
    </location>
</feature>
<dbReference type="EMBL" id="JBHMCF010000046">
    <property type="protein sequence ID" value="MFB9476112.1"/>
    <property type="molecule type" value="Genomic_DNA"/>
</dbReference>
<dbReference type="InterPro" id="IPR023347">
    <property type="entry name" value="Lysozyme_dom_sf"/>
</dbReference>
<organism evidence="5 6">
    <name type="scientific">Nonomuraea salmonea</name>
    <dbReference type="NCBI Taxonomy" id="46181"/>
    <lineage>
        <taxon>Bacteria</taxon>
        <taxon>Bacillati</taxon>
        <taxon>Actinomycetota</taxon>
        <taxon>Actinomycetes</taxon>
        <taxon>Streptosporangiales</taxon>
        <taxon>Streptosporangiaceae</taxon>
        <taxon>Nonomuraea</taxon>
    </lineage>
</organism>
<dbReference type="InterPro" id="IPR006311">
    <property type="entry name" value="TAT_signal"/>
</dbReference>
<evidence type="ECO:0000256" key="3">
    <source>
        <dbReference type="SAM" id="MobiDB-lite"/>
    </source>
</evidence>
<name>A0ABV5P0T2_9ACTN</name>
<evidence type="ECO:0000256" key="1">
    <source>
        <dbReference type="ARBA" id="ARBA00022529"/>
    </source>
</evidence>
<feature type="compositionally biased region" description="Acidic residues" evidence="3">
    <location>
        <begin position="78"/>
        <end position="112"/>
    </location>
</feature>
<gene>
    <name evidence="5" type="ORF">ACFFR3_42020</name>
</gene>
<accession>A0ABV5P0T2</accession>
<evidence type="ECO:0000256" key="2">
    <source>
        <dbReference type="ARBA" id="ARBA00022638"/>
    </source>
</evidence>
<dbReference type="Proteomes" id="UP001589568">
    <property type="component" value="Unassembled WGS sequence"/>
</dbReference>
<keyword evidence="2" id="KW-0081">Bacteriolytic enzyme</keyword>
<feature type="compositionally biased region" description="Low complexity" evidence="3">
    <location>
        <begin position="61"/>
        <end position="77"/>
    </location>
</feature>
<keyword evidence="1" id="KW-0929">Antimicrobial</keyword>
<reference evidence="5 6" key="1">
    <citation type="submission" date="2024-09" db="EMBL/GenBank/DDBJ databases">
        <authorList>
            <person name="Sun Q."/>
            <person name="Mori K."/>
        </authorList>
    </citation>
    <scope>NUCLEOTIDE SEQUENCE [LARGE SCALE GENOMIC DNA]</scope>
    <source>
        <strain evidence="5 6">JCM 3324</strain>
    </source>
</reference>
<feature type="region of interest" description="Disordered" evidence="3">
    <location>
        <begin position="51"/>
        <end position="170"/>
    </location>
</feature>
<feature type="signal peptide" evidence="4">
    <location>
        <begin position="1"/>
        <end position="30"/>
    </location>
</feature>
<dbReference type="Gene3D" id="1.10.530.40">
    <property type="match status" value="1"/>
</dbReference>